<keyword evidence="6" id="KW-0503">Monooxygenase</keyword>
<evidence type="ECO:0000256" key="3">
    <source>
        <dbReference type="ARBA" id="ARBA00022630"/>
    </source>
</evidence>
<evidence type="ECO:0000313" key="6">
    <source>
        <dbReference type="EMBL" id="MFC4063604.1"/>
    </source>
</evidence>
<gene>
    <name evidence="6" type="ORF">ACFO0C_01580</name>
</gene>
<dbReference type="InterPro" id="IPR036188">
    <property type="entry name" value="FAD/NAD-bd_sf"/>
</dbReference>
<dbReference type="NCBIfam" id="NF004832">
    <property type="entry name" value="PRK06184.1"/>
    <property type="match status" value="1"/>
</dbReference>
<dbReference type="Pfam" id="PF01494">
    <property type="entry name" value="FAD_binding_3"/>
    <property type="match status" value="1"/>
</dbReference>
<dbReference type="Gene3D" id="3.50.50.60">
    <property type="entry name" value="FAD/NAD(P)-binding domain"/>
    <property type="match status" value="1"/>
</dbReference>
<keyword evidence="7" id="KW-1185">Reference proteome</keyword>
<evidence type="ECO:0000313" key="7">
    <source>
        <dbReference type="Proteomes" id="UP001595867"/>
    </source>
</evidence>
<dbReference type="PANTHER" id="PTHR43004">
    <property type="entry name" value="TRK SYSTEM POTASSIUM UPTAKE PROTEIN"/>
    <property type="match status" value="1"/>
</dbReference>
<comment type="cofactor">
    <cofactor evidence="1">
        <name>FAD</name>
        <dbReference type="ChEBI" id="CHEBI:57692"/>
    </cofactor>
</comment>
<dbReference type="GO" id="GO:0004497">
    <property type="term" value="F:monooxygenase activity"/>
    <property type="evidence" value="ECO:0007669"/>
    <property type="project" value="UniProtKB-KW"/>
</dbReference>
<organism evidence="6 7">
    <name type="scientific">Actinoplanes subglobosus</name>
    <dbReference type="NCBI Taxonomy" id="1547892"/>
    <lineage>
        <taxon>Bacteria</taxon>
        <taxon>Bacillati</taxon>
        <taxon>Actinomycetota</taxon>
        <taxon>Actinomycetes</taxon>
        <taxon>Micromonosporales</taxon>
        <taxon>Micromonosporaceae</taxon>
        <taxon>Actinoplanes</taxon>
    </lineage>
</organism>
<evidence type="ECO:0000256" key="2">
    <source>
        <dbReference type="ARBA" id="ARBA00007801"/>
    </source>
</evidence>
<keyword evidence="3" id="KW-0285">Flavoprotein</keyword>
<keyword evidence="4" id="KW-0274">FAD</keyword>
<evidence type="ECO:0000256" key="1">
    <source>
        <dbReference type="ARBA" id="ARBA00001974"/>
    </source>
</evidence>
<dbReference type="InterPro" id="IPR036249">
    <property type="entry name" value="Thioredoxin-like_sf"/>
</dbReference>
<dbReference type="Proteomes" id="UP001595867">
    <property type="component" value="Unassembled WGS sequence"/>
</dbReference>
<sequence>MSAVTDVLVAGAGPTGLTLACDLARRGVAVRIVDRMPEFPTGSRGKGLSPRSQEVLDDLGVVDRILASGVSHLRHRKYQGTRVIAEVDPQADQIVTPDVPYPAALMIPQWRVEQILRERLDGLGVTVERGAELRDFQQDTDGMTATVGEERIRARYLIGCDGGRSTVRKALGLPMRGETPDMQLMAVGDVQVDGLGRDAWHQWFTDDGVVMLCPLPGTDVFQIQASHELDADGTPLEPTLQRFQQTFDRVAGLPGVRLRELAWRSTYRVNVRMVDRLRVDRVFLAGDSAHVHPIAGGLGMNSGIQDAYNLGWKLGLVVAGKATPALLDTYDEERLPIASWLLDITSERLAAVLDAVKEKGGGLDAVASPELTQLGLRYPWSRLSRQAGRTARVRPGDRAPDAPLRDTAGGPIRLFDLFRGPRFTLLGIGGHSVPALDGVDPAIVGSWTVGPGGLHDDGGHAANAYGAETLVLVRPDGHVGLVADPGDGRSVRDYLSSLSTGRTESPAPS</sequence>
<reference evidence="7" key="1">
    <citation type="journal article" date="2019" name="Int. J. Syst. Evol. Microbiol.">
        <title>The Global Catalogue of Microorganisms (GCM) 10K type strain sequencing project: providing services to taxonomists for standard genome sequencing and annotation.</title>
        <authorList>
            <consortium name="The Broad Institute Genomics Platform"/>
            <consortium name="The Broad Institute Genome Sequencing Center for Infectious Disease"/>
            <person name="Wu L."/>
            <person name="Ma J."/>
        </authorList>
    </citation>
    <scope>NUCLEOTIDE SEQUENCE [LARGE SCALE GENOMIC DNA]</scope>
    <source>
        <strain evidence="7">TBRC 5832</strain>
    </source>
</reference>
<dbReference type="SUPFAM" id="SSF51905">
    <property type="entry name" value="FAD/NAD(P)-binding domain"/>
    <property type="match status" value="1"/>
</dbReference>
<dbReference type="SUPFAM" id="SSF52833">
    <property type="entry name" value="Thioredoxin-like"/>
    <property type="match status" value="1"/>
</dbReference>
<dbReference type="InterPro" id="IPR002938">
    <property type="entry name" value="FAD-bd"/>
</dbReference>
<evidence type="ECO:0000259" key="5">
    <source>
        <dbReference type="Pfam" id="PF01494"/>
    </source>
</evidence>
<name>A0ABV8II37_9ACTN</name>
<dbReference type="PANTHER" id="PTHR43004:SF19">
    <property type="entry name" value="BINDING MONOOXYGENASE, PUTATIVE (JCVI)-RELATED"/>
    <property type="match status" value="1"/>
</dbReference>
<accession>A0ABV8II37</accession>
<dbReference type="EMBL" id="JBHSBL010000002">
    <property type="protein sequence ID" value="MFC4063604.1"/>
    <property type="molecule type" value="Genomic_DNA"/>
</dbReference>
<feature type="domain" description="FAD-binding" evidence="5">
    <location>
        <begin position="5"/>
        <end position="343"/>
    </location>
</feature>
<dbReference type="Gene3D" id="3.40.30.120">
    <property type="match status" value="1"/>
</dbReference>
<comment type="similarity">
    <text evidence="2">Belongs to the PheA/TfdB FAD monooxygenase family.</text>
</comment>
<evidence type="ECO:0000256" key="4">
    <source>
        <dbReference type="ARBA" id="ARBA00022827"/>
    </source>
</evidence>
<dbReference type="PRINTS" id="PR00420">
    <property type="entry name" value="RNGMNOXGNASE"/>
</dbReference>
<dbReference type="RefSeq" id="WP_378064636.1">
    <property type="nucleotide sequence ID" value="NZ_JBHSBL010000002.1"/>
</dbReference>
<dbReference type="Gene3D" id="3.30.70.2450">
    <property type="match status" value="1"/>
</dbReference>
<protein>
    <submittedName>
        <fullName evidence="6">FAD-dependent monooxygenase</fullName>
    </submittedName>
</protein>
<dbReference type="InterPro" id="IPR050641">
    <property type="entry name" value="RIFMO-like"/>
</dbReference>
<proteinExistence type="inferred from homology"/>
<dbReference type="Pfam" id="PF21274">
    <property type="entry name" value="Rng_hyd_C"/>
    <property type="match status" value="1"/>
</dbReference>
<comment type="caution">
    <text evidence="6">The sequence shown here is derived from an EMBL/GenBank/DDBJ whole genome shotgun (WGS) entry which is preliminary data.</text>
</comment>
<keyword evidence="6" id="KW-0560">Oxidoreductase</keyword>